<dbReference type="STRING" id="40998.A0A2P8A8G5"/>
<dbReference type="Gene3D" id="2.170.270.10">
    <property type="entry name" value="SET domain"/>
    <property type="match status" value="1"/>
</dbReference>
<reference evidence="2 3" key="1">
    <citation type="submission" date="2017-05" db="EMBL/GenBank/DDBJ databases">
        <title>Draft genome sequence of Elsinoe australis.</title>
        <authorList>
            <person name="Cheng Q."/>
        </authorList>
    </citation>
    <scope>NUCLEOTIDE SEQUENCE [LARGE SCALE GENOMIC DNA]</scope>
    <source>
        <strain evidence="2 3">NL1</strain>
    </source>
</reference>
<evidence type="ECO:0000313" key="3">
    <source>
        <dbReference type="Proteomes" id="UP000243723"/>
    </source>
</evidence>
<dbReference type="PROSITE" id="PS50280">
    <property type="entry name" value="SET"/>
    <property type="match status" value="1"/>
</dbReference>
<organism evidence="2 3">
    <name type="scientific">Elsinoe australis</name>
    <dbReference type="NCBI Taxonomy" id="40998"/>
    <lineage>
        <taxon>Eukaryota</taxon>
        <taxon>Fungi</taxon>
        <taxon>Dikarya</taxon>
        <taxon>Ascomycota</taxon>
        <taxon>Pezizomycotina</taxon>
        <taxon>Dothideomycetes</taxon>
        <taxon>Dothideomycetidae</taxon>
        <taxon>Myriangiales</taxon>
        <taxon>Elsinoaceae</taxon>
        <taxon>Elsinoe</taxon>
    </lineage>
</organism>
<evidence type="ECO:0000259" key="1">
    <source>
        <dbReference type="PROSITE" id="PS50280"/>
    </source>
</evidence>
<dbReference type="InterPro" id="IPR001214">
    <property type="entry name" value="SET_dom"/>
</dbReference>
<keyword evidence="3" id="KW-1185">Reference proteome</keyword>
<dbReference type="AlphaFoldDB" id="A0A2P8A8G5"/>
<dbReference type="SMART" id="SM00317">
    <property type="entry name" value="SET"/>
    <property type="match status" value="1"/>
</dbReference>
<dbReference type="OrthoDB" id="5792673at2759"/>
<dbReference type="Proteomes" id="UP000243723">
    <property type="component" value="Unassembled WGS sequence"/>
</dbReference>
<dbReference type="InterPro" id="IPR046341">
    <property type="entry name" value="SET_dom_sf"/>
</dbReference>
<evidence type="ECO:0000313" key="2">
    <source>
        <dbReference type="EMBL" id="PSK56746.1"/>
    </source>
</evidence>
<sequence length="220" mass="24181">MSRGDRRLLPDNWVSGVEYIDHPVYSPVITADLQKSLHTPVAATAGWVKVGAADLATPCPTVQIRPVTLPSHPANGQCGLFATKHLPPGSFILPYVGRIHTNASDDTDAESDYDLSMDRELGVSVDASKVGNEARFINDYRGVADSPNAEFRDCWVQLPAAQGQKRSRWERRIGVFVLSAGKAGKRTHGIQPGEEILVNYGRSFWKERQQAQAQEVLDCN</sequence>
<accession>A0A2P8A8G5</accession>
<dbReference type="EMBL" id="NHZQ01000060">
    <property type="protein sequence ID" value="PSK56746.1"/>
    <property type="molecule type" value="Genomic_DNA"/>
</dbReference>
<comment type="caution">
    <text evidence="2">The sequence shown here is derived from an EMBL/GenBank/DDBJ whole genome shotgun (WGS) entry which is preliminary data.</text>
</comment>
<dbReference type="Pfam" id="PF00856">
    <property type="entry name" value="SET"/>
    <property type="match status" value="1"/>
</dbReference>
<feature type="domain" description="SET" evidence="1">
    <location>
        <begin position="60"/>
        <end position="201"/>
    </location>
</feature>
<dbReference type="SUPFAM" id="SSF82199">
    <property type="entry name" value="SET domain"/>
    <property type="match status" value="1"/>
</dbReference>
<gene>
    <name evidence="2" type="ORF">B9Z65_6370</name>
</gene>
<name>A0A2P8A8G5_9PEZI</name>
<protein>
    <recommendedName>
        <fullName evidence="1">SET domain-containing protein</fullName>
    </recommendedName>
</protein>
<proteinExistence type="predicted"/>